<dbReference type="InterPro" id="IPR039247">
    <property type="entry name" value="KhpB"/>
</dbReference>
<dbReference type="GO" id="GO:0008360">
    <property type="term" value="P:regulation of cell shape"/>
    <property type="evidence" value="ECO:0007669"/>
    <property type="project" value="UniProtKB-KW"/>
</dbReference>
<dbReference type="AlphaFoldDB" id="S0NY25"/>
<dbReference type="Proteomes" id="UP000014136">
    <property type="component" value="Unassembled WGS sequence"/>
</dbReference>
<dbReference type="SMART" id="SM00322">
    <property type="entry name" value="KH"/>
    <property type="match status" value="1"/>
</dbReference>
<dbReference type="CDD" id="cd02644">
    <property type="entry name" value="R3H_jag"/>
    <property type="match status" value="1"/>
</dbReference>
<dbReference type="STRING" id="41997.RV16_GL000173"/>
<dbReference type="eggNOG" id="COG1847">
    <property type="taxonomic scope" value="Bacteria"/>
</dbReference>
<accession>S0NY25</accession>
<evidence type="ECO:0000313" key="8">
    <source>
        <dbReference type="EMBL" id="EOT26228.1"/>
    </source>
</evidence>
<dbReference type="Gene3D" id="3.30.30.80">
    <property type="entry name" value="probable RNA-binding protein from clostridium symbiosum atcc 14940"/>
    <property type="match status" value="1"/>
</dbReference>
<dbReference type="InterPro" id="IPR034079">
    <property type="entry name" value="R3H_KhpB"/>
</dbReference>
<dbReference type="GO" id="GO:0005737">
    <property type="term" value="C:cytoplasm"/>
    <property type="evidence" value="ECO:0007669"/>
    <property type="project" value="UniProtKB-SubCell"/>
</dbReference>
<dbReference type="InterPro" id="IPR036867">
    <property type="entry name" value="R3H_dom_sf"/>
</dbReference>
<dbReference type="PATRIC" id="fig|1139996.3.peg.2234"/>
<evidence type="ECO:0000313" key="9">
    <source>
        <dbReference type="Proteomes" id="UP000014136"/>
    </source>
</evidence>
<comment type="caution">
    <text evidence="8">The sequence shown here is derived from an EMBL/GenBank/DDBJ whole genome shotgun (WGS) entry which is preliminary data.</text>
</comment>
<dbReference type="GO" id="GO:0003723">
    <property type="term" value="F:RNA binding"/>
    <property type="evidence" value="ECO:0007669"/>
    <property type="project" value="UniProtKB-UniRule"/>
</dbReference>
<dbReference type="NCBIfam" id="NF041568">
    <property type="entry name" value="Jag_EloR"/>
    <property type="match status" value="1"/>
</dbReference>
<dbReference type="Pfam" id="PF14804">
    <property type="entry name" value="Jag_N"/>
    <property type="match status" value="1"/>
</dbReference>
<comment type="subcellular location">
    <subcellularLocation>
        <location evidence="6">Cytoplasm</location>
    </subcellularLocation>
</comment>
<evidence type="ECO:0000256" key="5">
    <source>
        <dbReference type="ARBA" id="ARBA00023316"/>
    </source>
</evidence>
<dbReference type="Gene3D" id="3.30.300.20">
    <property type="match status" value="1"/>
</dbReference>
<evidence type="ECO:0000256" key="1">
    <source>
        <dbReference type="ARBA" id="ARBA00022490"/>
    </source>
</evidence>
<dbReference type="PANTHER" id="PTHR35800:SF1">
    <property type="entry name" value="RNA-BINDING PROTEIN KHPB"/>
    <property type="match status" value="1"/>
</dbReference>
<evidence type="ECO:0000259" key="7">
    <source>
        <dbReference type="PROSITE" id="PS51061"/>
    </source>
</evidence>
<evidence type="ECO:0000256" key="2">
    <source>
        <dbReference type="ARBA" id="ARBA00022884"/>
    </source>
</evidence>
<dbReference type="Pfam" id="PF13083">
    <property type="entry name" value="KH_KhpA-B"/>
    <property type="match status" value="1"/>
</dbReference>
<reference evidence="8 9" key="1">
    <citation type="submission" date="2013-03" db="EMBL/GenBank/DDBJ databases">
        <title>The Genome Sequence of Enterococcus saccharolyticus ATCC_43076 (Illumina only assembly).</title>
        <authorList>
            <consortium name="The Broad Institute Genomics Platform"/>
            <consortium name="The Broad Institute Genome Sequencing Center for Infectious Disease"/>
            <person name="Earl A."/>
            <person name="Russ C."/>
            <person name="Gilmore M."/>
            <person name="Surin D."/>
            <person name="Walker B."/>
            <person name="Young S."/>
            <person name="Zeng Q."/>
            <person name="Gargeya S."/>
            <person name="Fitzgerald M."/>
            <person name="Haas B."/>
            <person name="Abouelleil A."/>
            <person name="Allen A.W."/>
            <person name="Alvarado L."/>
            <person name="Arachchi H.M."/>
            <person name="Berlin A.M."/>
            <person name="Chapman S.B."/>
            <person name="Gainer-Dewar J."/>
            <person name="Goldberg J."/>
            <person name="Griggs A."/>
            <person name="Gujja S."/>
            <person name="Hansen M."/>
            <person name="Howarth C."/>
            <person name="Imamovic A."/>
            <person name="Ireland A."/>
            <person name="Larimer J."/>
            <person name="McCowan C."/>
            <person name="Murphy C."/>
            <person name="Pearson M."/>
            <person name="Poon T.W."/>
            <person name="Priest M."/>
            <person name="Roberts A."/>
            <person name="Saif S."/>
            <person name="Shea T."/>
            <person name="Sisk P."/>
            <person name="Sykes S."/>
            <person name="Wortman J."/>
            <person name="Nusbaum C."/>
            <person name="Birren B."/>
        </authorList>
    </citation>
    <scope>NUCLEOTIDE SEQUENCE [LARGE SCALE GENOMIC DNA]</scope>
    <source>
        <strain evidence="8 9">ATCC 43076</strain>
    </source>
</reference>
<keyword evidence="9" id="KW-1185">Reference proteome</keyword>
<dbReference type="InterPro" id="IPR004087">
    <property type="entry name" value="KH_dom"/>
</dbReference>
<dbReference type="InterPro" id="IPR015946">
    <property type="entry name" value="KH_dom-like_a/b"/>
</dbReference>
<keyword evidence="4 6" id="KW-0143">Chaperone</keyword>
<dbReference type="SMART" id="SM00393">
    <property type="entry name" value="R3H"/>
    <property type="match status" value="1"/>
</dbReference>
<evidence type="ECO:0000256" key="3">
    <source>
        <dbReference type="ARBA" id="ARBA00022960"/>
    </source>
</evidence>
<dbReference type="EMBL" id="AHYT01000011">
    <property type="protein sequence ID" value="EOT26228.1"/>
    <property type="molecule type" value="Genomic_DNA"/>
</dbReference>
<comment type="subunit">
    <text evidence="6">Forms a complex with KhpA.</text>
</comment>
<dbReference type="PROSITE" id="PS51061">
    <property type="entry name" value="R3H"/>
    <property type="match status" value="1"/>
</dbReference>
<dbReference type="HAMAP" id="MF_00867">
    <property type="entry name" value="KhpB"/>
    <property type="match status" value="1"/>
</dbReference>
<dbReference type="InterPro" id="IPR001374">
    <property type="entry name" value="R3H_dom"/>
</dbReference>
<evidence type="ECO:0000256" key="4">
    <source>
        <dbReference type="ARBA" id="ARBA00023186"/>
    </source>
</evidence>
<name>S0NY25_9ENTE</name>
<dbReference type="SMART" id="SM01245">
    <property type="entry name" value="Jag_N"/>
    <property type="match status" value="1"/>
</dbReference>
<proteinExistence type="inferred from homology"/>
<evidence type="ECO:0000256" key="6">
    <source>
        <dbReference type="HAMAP-Rule" id="MF_00867"/>
    </source>
</evidence>
<comment type="function">
    <text evidence="6">A probable RNA chaperone. Forms a complex with KhpA which binds to cellular RNA and controls its expression. Plays a role in peptidoglycan (PG) homeostasis and cell length regulation.</text>
</comment>
<protein>
    <recommendedName>
        <fullName evidence="6">RNA-binding protein KhpB</fullName>
    </recommendedName>
    <alternativeName>
        <fullName evidence="6">RNA-binding protein EloR</fullName>
    </alternativeName>
</protein>
<dbReference type="InterPro" id="IPR038247">
    <property type="entry name" value="Jag_N_dom_sf"/>
</dbReference>
<keyword evidence="5 6" id="KW-0961">Cell wall biogenesis/degradation</keyword>
<dbReference type="InterPro" id="IPR032782">
    <property type="entry name" value="KhpB_N"/>
</dbReference>
<dbReference type="InterPro" id="IPR038008">
    <property type="entry name" value="Jag_KH"/>
</dbReference>
<keyword evidence="1 6" id="KW-0963">Cytoplasm</keyword>
<dbReference type="GO" id="GO:0009252">
    <property type="term" value="P:peptidoglycan biosynthetic process"/>
    <property type="evidence" value="ECO:0007669"/>
    <property type="project" value="UniProtKB-UniRule"/>
</dbReference>
<gene>
    <name evidence="6" type="primary">khpB</name>
    <name evidence="6" type="synonym">eloR</name>
    <name evidence="8" type="ORF">OMQ_02277</name>
</gene>
<dbReference type="Gene3D" id="3.30.1370.50">
    <property type="entry name" value="R3H-like domain"/>
    <property type="match status" value="1"/>
</dbReference>
<dbReference type="PANTHER" id="PTHR35800">
    <property type="entry name" value="PROTEIN JAG"/>
    <property type="match status" value="1"/>
</dbReference>
<dbReference type="GO" id="GO:0071555">
    <property type="term" value="P:cell wall organization"/>
    <property type="evidence" value="ECO:0007669"/>
    <property type="project" value="UniProtKB-KW"/>
</dbReference>
<dbReference type="RefSeq" id="WP_016176031.1">
    <property type="nucleotide sequence ID" value="NZ_KE136391.1"/>
</dbReference>
<comment type="similarity">
    <text evidence="6">Belongs to the KhpB RNA-binding protein family.</text>
</comment>
<comment type="domain">
    <text evidence="6">Has an N-terminal Jag-N domain and 2 RNA-binding domains (KH and R3H).</text>
</comment>
<dbReference type="OrthoDB" id="9794483at2"/>
<organism evidence="8 9">
    <name type="scientific">Enterococcus saccharolyticus subsp. saccharolyticus ATCC 43076</name>
    <dbReference type="NCBI Taxonomy" id="1139996"/>
    <lineage>
        <taxon>Bacteria</taxon>
        <taxon>Bacillati</taxon>
        <taxon>Bacillota</taxon>
        <taxon>Bacilli</taxon>
        <taxon>Lactobacillales</taxon>
        <taxon>Enterococcaceae</taxon>
        <taxon>Enterococcus</taxon>
    </lineage>
</organism>
<sequence length="257" mass="28627">MPIYEGQTVEEAISAGLGALGLTESQVTIDVLDEGKKGFLGMGKKNARVSLTPLLTEEVVETVEEIIDEVVEPEPTESVMEVDVTVAPVESEVPTDNTVLENLEDDEALTQLALYLTNISRELNAPALVKTTREHGTIVFQLETQKQGILIGKHGKTLNALQYLAQVFIHRVAKNKLSVVVNVGNYREKRQAILQRLAERTAEKVDRTGRPVFLEPMPAFERKQIHAALSKKDYVTTHSEGDEPYRYLVVEPAKKYF</sequence>
<keyword evidence="3 6" id="KW-0133">Cell shape</keyword>
<comment type="caution">
    <text evidence="6">Lacks conserved residue(s) required for the propagation of feature annotation.</text>
</comment>
<dbReference type="SUPFAM" id="SSF82708">
    <property type="entry name" value="R3H domain"/>
    <property type="match status" value="1"/>
</dbReference>
<dbReference type="HOGENOM" id="CLU_042512_0_0_9"/>
<dbReference type="Pfam" id="PF01424">
    <property type="entry name" value="R3H"/>
    <property type="match status" value="1"/>
</dbReference>
<keyword evidence="2 6" id="KW-0694">RNA-binding</keyword>
<dbReference type="CDD" id="cd02414">
    <property type="entry name" value="KH-II_Jag"/>
    <property type="match status" value="1"/>
</dbReference>
<feature type="domain" description="R3H" evidence="7">
    <location>
        <begin position="188"/>
        <end position="254"/>
    </location>
</feature>